<dbReference type="AlphaFoldDB" id="A0A2T7NB30"/>
<dbReference type="Proteomes" id="UP000245119">
    <property type="component" value="Linkage Group LG14"/>
</dbReference>
<accession>A0A2T7NB30</accession>
<gene>
    <name evidence="2" type="ORF">C0Q70_20924</name>
</gene>
<proteinExistence type="predicted"/>
<evidence type="ECO:0000256" key="1">
    <source>
        <dbReference type="SAM" id="MobiDB-lite"/>
    </source>
</evidence>
<organism evidence="2 3">
    <name type="scientific">Pomacea canaliculata</name>
    <name type="common">Golden apple snail</name>
    <dbReference type="NCBI Taxonomy" id="400727"/>
    <lineage>
        <taxon>Eukaryota</taxon>
        <taxon>Metazoa</taxon>
        <taxon>Spiralia</taxon>
        <taxon>Lophotrochozoa</taxon>
        <taxon>Mollusca</taxon>
        <taxon>Gastropoda</taxon>
        <taxon>Caenogastropoda</taxon>
        <taxon>Architaenioglossa</taxon>
        <taxon>Ampullarioidea</taxon>
        <taxon>Ampullariidae</taxon>
        <taxon>Pomacea</taxon>
    </lineage>
</organism>
<feature type="compositionally biased region" description="Basic and acidic residues" evidence="1">
    <location>
        <begin position="9"/>
        <end position="20"/>
    </location>
</feature>
<protein>
    <submittedName>
        <fullName evidence="2">Uncharacterized protein</fullName>
    </submittedName>
</protein>
<sequence>MMLATTGRKRGDREREKNHLDGVTAAFSSPGPGVGLTGLHSPQLSQEILFFTILARKERHEILDIFISCTLRSSLYIRARERSANDPAVRQHTWQGGYRPPLAHFHFHREESADRIWSRHAARNTRVPPATLPATTSTLPRRRPWQVIIQGAATSLESTARGTCVLLVHDSRVILDTQTHKQACRRKSSTYR</sequence>
<feature type="region of interest" description="Disordered" evidence="1">
    <location>
        <begin position="1"/>
        <end position="34"/>
    </location>
</feature>
<dbReference type="EMBL" id="PZQS01000014">
    <property type="protein sequence ID" value="PVD18375.1"/>
    <property type="molecule type" value="Genomic_DNA"/>
</dbReference>
<keyword evidence="3" id="KW-1185">Reference proteome</keyword>
<evidence type="ECO:0000313" key="3">
    <source>
        <dbReference type="Proteomes" id="UP000245119"/>
    </source>
</evidence>
<evidence type="ECO:0000313" key="2">
    <source>
        <dbReference type="EMBL" id="PVD18375.1"/>
    </source>
</evidence>
<comment type="caution">
    <text evidence="2">The sequence shown here is derived from an EMBL/GenBank/DDBJ whole genome shotgun (WGS) entry which is preliminary data.</text>
</comment>
<name>A0A2T7NB30_POMCA</name>
<reference evidence="2 3" key="1">
    <citation type="submission" date="2018-04" db="EMBL/GenBank/DDBJ databases">
        <title>The genome of golden apple snail Pomacea canaliculata provides insight into stress tolerance and invasive adaptation.</title>
        <authorList>
            <person name="Liu C."/>
            <person name="Liu B."/>
            <person name="Ren Y."/>
            <person name="Zhang Y."/>
            <person name="Wang H."/>
            <person name="Li S."/>
            <person name="Jiang F."/>
            <person name="Yin L."/>
            <person name="Zhang G."/>
            <person name="Qian W."/>
            <person name="Fan W."/>
        </authorList>
    </citation>
    <scope>NUCLEOTIDE SEQUENCE [LARGE SCALE GENOMIC DNA]</scope>
    <source>
        <strain evidence="2">SZHN2017</strain>
        <tissue evidence="2">Muscle</tissue>
    </source>
</reference>